<dbReference type="SUPFAM" id="SSF50331">
    <property type="entry name" value="MOP-like"/>
    <property type="match status" value="1"/>
</dbReference>
<keyword evidence="1" id="KW-0813">Transport</keyword>
<name>A0A9D2REL9_9FIRM</name>
<dbReference type="InterPro" id="IPR003593">
    <property type="entry name" value="AAA+_ATPase"/>
</dbReference>
<dbReference type="Proteomes" id="UP000823909">
    <property type="component" value="Unassembled WGS sequence"/>
</dbReference>
<keyword evidence="4 8" id="KW-0067">ATP-binding</keyword>
<dbReference type="InterPro" id="IPR017871">
    <property type="entry name" value="ABC_transporter-like_CS"/>
</dbReference>
<keyword evidence="5" id="KW-1278">Translocase</keyword>
<comment type="caution">
    <text evidence="8">The sequence shown here is derived from an EMBL/GenBank/DDBJ whole genome shotgun (WGS) entry which is preliminary data.</text>
</comment>
<keyword evidence="2" id="KW-1003">Cell membrane</keyword>
<evidence type="ECO:0000259" key="7">
    <source>
        <dbReference type="PROSITE" id="PS50893"/>
    </source>
</evidence>
<accession>A0A9D2REL9</accession>
<dbReference type="GO" id="GO:0016887">
    <property type="term" value="F:ATP hydrolysis activity"/>
    <property type="evidence" value="ECO:0007669"/>
    <property type="project" value="InterPro"/>
</dbReference>
<sequence>MSEIILRNVCKEFEKGSFAVKDFNLDIRDREFIIFVGPSGCGKSTTLRMIAGLEDISDGELWIDGELCNYYEPKDRGLSMVFQNYALYPNMTVYGNLAYALKIRKVPKKDIDERVHKVARTLEIEHLLDRKPAALSGGQKQRVAIGSAIIRKPKAFLMDEPLSNLDAKLRAQMRIELAKLHKELETTIIYVTHDQTEAMTLGTRIVVMKDGIVQQVEAPIELYNNPANLFVAGFIGSPAMNFFQAEVAEEAGEIVVHIGDRNSGRKVKLNGYRAEMAKLKALNRKVTLGIRPEDIYTEEEAAEKGFEKATEGMTEIITARELLGAEVFLYFDEQGRSHTARMKPENKTRTGEAVRLYFDPERIHLFDSDTEENLFYAEEVRS</sequence>
<feature type="domain" description="ABC transporter" evidence="7">
    <location>
        <begin position="4"/>
        <end position="235"/>
    </location>
</feature>
<dbReference type="InterPro" id="IPR015855">
    <property type="entry name" value="ABC_transpr_MalK-like"/>
</dbReference>
<evidence type="ECO:0000256" key="4">
    <source>
        <dbReference type="ARBA" id="ARBA00022840"/>
    </source>
</evidence>
<dbReference type="Pfam" id="PF17912">
    <property type="entry name" value="OB_MalK"/>
    <property type="match status" value="1"/>
</dbReference>
<evidence type="ECO:0000256" key="3">
    <source>
        <dbReference type="ARBA" id="ARBA00022741"/>
    </source>
</evidence>
<dbReference type="GO" id="GO:0005524">
    <property type="term" value="F:ATP binding"/>
    <property type="evidence" value="ECO:0007669"/>
    <property type="project" value="UniProtKB-KW"/>
</dbReference>
<dbReference type="PROSITE" id="PS50893">
    <property type="entry name" value="ABC_TRANSPORTER_2"/>
    <property type="match status" value="1"/>
</dbReference>
<dbReference type="InterPro" id="IPR008995">
    <property type="entry name" value="Mo/tungstate-bd_C_term_dom"/>
</dbReference>
<keyword evidence="6" id="KW-0472">Membrane</keyword>
<dbReference type="Gene3D" id="2.40.50.140">
    <property type="entry name" value="Nucleic acid-binding proteins"/>
    <property type="match status" value="1"/>
</dbReference>
<proteinExistence type="predicted"/>
<reference evidence="8" key="1">
    <citation type="journal article" date="2021" name="PeerJ">
        <title>Extensive microbial diversity within the chicken gut microbiome revealed by metagenomics and culture.</title>
        <authorList>
            <person name="Gilroy R."/>
            <person name="Ravi A."/>
            <person name="Getino M."/>
            <person name="Pursley I."/>
            <person name="Horton D.L."/>
            <person name="Alikhan N.F."/>
            <person name="Baker D."/>
            <person name="Gharbi K."/>
            <person name="Hall N."/>
            <person name="Watson M."/>
            <person name="Adriaenssens E.M."/>
            <person name="Foster-Nyarko E."/>
            <person name="Jarju S."/>
            <person name="Secka A."/>
            <person name="Antonio M."/>
            <person name="Oren A."/>
            <person name="Chaudhuri R.R."/>
            <person name="La Ragione R."/>
            <person name="Hildebrand F."/>
            <person name="Pallen M.J."/>
        </authorList>
    </citation>
    <scope>NUCLEOTIDE SEQUENCE</scope>
    <source>
        <strain evidence="8">ChiBcec15-3976</strain>
    </source>
</reference>
<dbReference type="InterPro" id="IPR003439">
    <property type="entry name" value="ABC_transporter-like_ATP-bd"/>
</dbReference>
<dbReference type="InterPro" id="IPR012340">
    <property type="entry name" value="NA-bd_OB-fold"/>
</dbReference>
<dbReference type="FunFam" id="3.40.50.300:FF:000042">
    <property type="entry name" value="Maltose/maltodextrin ABC transporter, ATP-binding protein"/>
    <property type="match status" value="1"/>
</dbReference>
<dbReference type="GO" id="GO:0140359">
    <property type="term" value="F:ABC-type transporter activity"/>
    <property type="evidence" value="ECO:0007669"/>
    <property type="project" value="InterPro"/>
</dbReference>
<dbReference type="PROSITE" id="PS00211">
    <property type="entry name" value="ABC_TRANSPORTER_1"/>
    <property type="match status" value="1"/>
</dbReference>
<evidence type="ECO:0000256" key="5">
    <source>
        <dbReference type="ARBA" id="ARBA00022967"/>
    </source>
</evidence>
<protein>
    <submittedName>
        <fullName evidence="8">Sn-glycerol-3-phosphate ABC transporter ATP-binding protein UgpC</fullName>
    </submittedName>
</protein>
<dbReference type="GO" id="GO:0008643">
    <property type="term" value="P:carbohydrate transport"/>
    <property type="evidence" value="ECO:0007669"/>
    <property type="project" value="InterPro"/>
</dbReference>
<dbReference type="Gene3D" id="3.40.50.300">
    <property type="entry name" value="P-loop containing nucleotide triphosphate hydrolases"/>
    <property type="match status" value="1"/>
</dbReference>
<evidence type="ECO:0000313" key="9">
    <source>
        <dbReference type="Proteomes" id="UP000823909"/>
    </source>
</evidence>
<dbReference type="EMBL" id="DWUU01000022">
    <property type="protein sequence ID" value="HJD41981.1"/>
    <property type="molecule type" value="Genomic_DNA"/>
</dbReference>
<dbReference type="InterPro" id="IPR047641">
    <property type="entry name" value="ABC_transpr_MalK/UgpC-like"/>
</dbReference>
<evidence type="ECO:0000256" key="1">
    <source>
        <dbReference type="ARBA" id="ARBA00022448"/>
    </source>
</evidence>
<dbReference type="InterPro" id="IPR027417">
    <property type="entry name" value="P-loop_NTPase"/>
</dbReference>
<dbReference type="PANTHER" id="PTHR43875">
    <property type="entry name" value="MALTODEXTRIN IMPORT ATP-BINDING PROTEIN MSMX"/>
    <property type="match status" value="1"/>
</dbReference>
<dbReference type="AlphaFoldDB" id="A0A9D2REL9"/>
<dbReference type="NCBIfam" id="NF008653">
    <property type="entry name" value="PRK11650.1"/>
    <property type="match status" value="1"/>
</dbReference>
<evidence type="ECO:0000313" key="8">
    <source>
        <dbReference type="EMBL" id="HJD41981.1"/>
    </source>
</evidence>
<dbReference type="GO" id="GO:0055052">
    <property type="term" value="C:ATP-binding cassette (ABC) transporter complex, substrate-binding subunit-containing"/>
    <property type="evidence" value="ECO:0007669"/>
    <property type="project" value="TreeGrafter"/>
</dbReference>
<keyword evidence="3" id="KW-0547">Nucleotide-binding</keyword>
<evidence type="ECO:0000256" key="6">
    <source>
        <dbReference type="ARBA" id="ARBA00023136"/>
    </source>
</evidence>
<evidence type="ECO:0000256" key="2">
    <source>
        <dbReference type="ARBA" id="ARBA00022475"/>
    </source>
</evidence>
<dbReference type="SMART" id="SM00382">
    <property type="entry name" value="AAA"/>
    <property type="match status" value="1"/>
</dbReference>
<organism evidence="8 9">
    <name type="scientific">Candidatus Mediterraneibacter quadrami</name>
    <dbReference type="NCBI Taxonomy" id="2838684"/>
    <lineage>
        <taxon>Bacteria</taxon>
        <taxon>Bacillati</taxon>
        <taxon>Bacillota</taxon>
        <taxon>Clostridia</taxon>
        <taxon>Lachnospirales</taxon>
        <taxon>Lachnospiraceae</taxon>
        <taxon>Mediterraneibacter</taxon>
    </lineage>
</organism>
<dbReference type="InterPro" id="IPR040582">
    <property type="entry name" value="OB_MalK-like"/>
</dbReference>
<dbReference type="Gene3D" id="2.40.50.100">
    <property type="match status" value="1"/>
</dbReference>
<dbReference type="CDD" id="cd03301">
    <property type="entry name" value="ABC_MalK_N"/>
    <property type="match status" value="1"/>
</dbReference>
<reference evidence="8" key="2">
    <citation type="submission" date="2021-04" db="EMBL/GenBank/DDBJ databases">
        <authorList>
            <person name="Gilroy R."/>
        </authorList>
    </citation>
    <scope>NUCLEOTIDE SEQUENCE</scope>
    <source>
        <strain evidence="8">ChiBcec15-3976</strain>
    </source>
</reference>
<dbReference type="SUPFAM" id="SSF52540">
    <property type="entry name" value="P-loop containing nucleoside triphosphate hydrolases"/>
    <property type="match status" value="1"/>
</dbReference>
<dbReference type="Pfam" id="PF00005">
    <property type="entry name" value="ABC_tran"/>
    <property type="match status" value="1"/>
</dbReference>
<gene>
    <name evidence="8" type="primary">ugpC</name>
    <name evidence="8" type="ORF">H9910_03080</name>
</gene>
<dbReference type="PANTHER" id="PTHR43875:SF15">
    <property type="entry name" value="TREHALOSE IMPORT ATP-BINDING PROTEIN SUGC"/>
    <property type="match status" value="1"/>
</dbReference>